<evidence type="ECO:0000313" key="3">
    <source>
        <dbReference type="Proteomes" id="UP000092600"/>
    </source>
</evidence>
<comment type="caution">
    <text evidence="2">The sequence shown here is derived from an EMBL/GenBank/DDBJ whole genome shotgun (WGS) entry which is preliminary data.</text>
</comment>
<dbReference type="STRING" id="4615.A0A199UY42"/>
<feature type="region of interest" description="Disordered" evidence="1">
    <location>
        <begin position="1"/>
        <end position="28"/>
    </location>
</feature>
<dbReference type="Proteomes" id="UP000092600">
    <property type="component" value="Unassembled WGS sequence"/>
</dbReference>
<evidence type="ECO:0000313" key="2">
    <source>
        <dbReference type="EMBL" id="OAY69565.1"/>
    </source>
</evidence>
<dbReference type="InterPro" id="IPR045289">
    <property type="entry name" value="At4g14310-like"/>
</dbReference>
<proteinExistence type="predicted"/>
<protein>
    <submittedName>
        <fullName evidence="2">Uncharacterized protein</fullName>
    </submittedName>
</protein>
<dbReference type="EMBL" id="LSRQ01004373">
    <property type="protein sequence ID" value="OAY69565.1"/>
    <property type="molecule type" value="Genomic_DNA"/>
</dbReference>
<reference evidence="2 3" key="1">
    <citation type="journal article" date="2016" name="DNA Res.">
        <title>The draft genome of MD-2 pineapple using hybrid error correction of long reads.</title>
        <authorList>
            <person name="Redwan R.M."/>
            <person name="Saidin A."/>
            <person name="Kumar S.V."/>
        </authorList>
    </citation>
    <scope>NUCLEOTIDE SEQUENCE [LARGE SCALE GENOMIC DNA]</scope>
    <source>
        <strain evidence="3">cv. MD2</strain>
        <tissue evidence="2">Leaf</tissue>
    </source>
</reference>
<accession>A0A199UY42</accession>
<gene>
    <name evidence="2" type="ORF">ACMD2_26249</name>
</gene>
<name>A0A199UY42_ANACO</name>
<sequence>MARRGRRQVVGSGRRGPQMLPLRGAPLRRHGPDASYNISFLSRGDATESSVAVKRNHGTPPFDSCAKMPLPFASSTATADVNPTIASRLLIRSGAGPLNEFGAHLERTRRWWGEEAISIQSERVTYSLNLDCARRFDPYYPRLFDSVYYSFRRFDHPLCRFDPVDWPQQDAEKTDIDHLWEIGRKPSTGGLFVSEGDAVLLAHIDGTCSYYDITNCEIKTKYKPPGGVSPNLWGDCWLIRSPGADGCCGRYGFAASAGSILNSEFCSWDFLSKRRYNIPH</sequence>
<dbReference type="PANTHER" id="PTHR35492">
    <property type="entry name" value="TRANSDUCIN/WD40 REPEAT-LIKE SUPERFAMILY PROTEIN"/>
    <property type="match status" value="1"/>
</dbReference>
<dbReference type="PANTHER" id="PTHR35492:SF1">
    <property type="entry name" value="TRANSDUCIN_WD40 REPEAT-LIKE SUPERFAMILY PROTEIN"/>
    <property type="match status" value="1"/>
</dbReference>
<dbReference type="AlphaFoldDB" id="A0A199UY42"/>
<organism evidence="2 3">
    <name type="scientific">Ananas comosus</name>
    <name type="common">Pineapple</name>
    <name type="synonym">Ananas ananas</name>
    <dbReference type="NCBI Taxonomy" id="4615"/>
    <lineage>
        <taxon>Eukaryota</taxon>
        <taxon>Viridiplantae</taxon>
        <taxon>Streptophyta</taxon>
        <taxon>Embryophyta</taxon>
        <taxon>Tracheophyta</taxon>
        <taxon>Spermatophyta</taxon>
        <taxon>Magnoliopsida</taxon>
        <taxon>Liliopsida</taxon>
        <taxon>Poales</taxon>
        <taxon>Bromeliaceae</taxon>
        <taxon>Bromelioideae</taxon>
        <taxon>Ananas</taxon>
    </lineage>
</organism>
<evidence type="ECO:0000256" key="1">
    <source>
        <dbReference type="SAM" id="MobiDB-lite"/>
    </source>
</evidence>